<proteinExistence type="predicted"/>
<dbReference type="Proteomes" id="UP000015503">
    <property type="component" value="Chromosome"/>
</dbReference>
<dbReference type="KEGG" id="pre:PCA10_19330"/>
<accession>S6AHD7</accession>
<name>S6AHD7_METRE</name>
<dbReference type="HOGENOM" id="CLU_2207815_0_0_6"/>
<protein>
    <submittedName>
        <fullName evidence="1">Uncharacterized protein</fullName>
    </submittedName>
</protein>
<keyword evidence="2" id="KW-1185">Reference proteome</keyword>
<dbReference type="AlphaFoldDB" id="S6AHD7"/>
<evidence type="ECO:0000313" key="1">
    <source>
        <dbReference type="EMBL" id="BAN47665.1"/>
    </source>
</evidence>
<reference evidence="1 2" key="1">
    <citation type="journal article" date="2013" name="Genome Announc.">
        <title>Complete Genome Sequence of the Carbazole Degrader Pseudomonas resinovorans Strain CA10 (NBRC 106553).</title>
        <authorList>
            <person name="Shintani M."/>
            <person name="Hosoyama A."/>
            <person name="Ohji S."/>
            <person name="Tsuchikane K."/>
            <person name="Takarada H."/>
            <person name="Yamazoe A."/>
            <person name="Fujita N."/>
            <person name="Nojiri H."/>
        </authorList>
    </citation>
    <scope>NUCLEOTIDE SEQUENCE [LARGE SCALE GENOMIC DNA]</scope>
    <source>
        <strain evidence="1 2">NBRC 106553</strain>
    </source>
</reference>
<gene>
    <name evidence="1" type="ORF">PCA10_19330</name>
</gene>
<evidence type="ECO:0000313" key="2">
    <source>
        <dbReference type="Proteomes" id="UP000015503"/>
    </source>
</evidence>
<sequence>MCAATGAFPLNGSGADSTTGTGSGCKSGWGIFGSTAGRGQVAEFITRRRVALVGANSFAKGCKAAPPDTVRADLRPASRMNSRPQEKSAPYLRFLHLSQVARIALEP</sequence>
<dbReference type="EMBL" id="AP013068">
    <property type="protein sequence ID" value="BAN47665.1"/>
    <property type="molecule type" value="Genomic_DNA"/>
</dbReference>
<dbReference type="STRING" id="1245471.PCA10_19330"/>
<organism evidence="1 2">
    <name type="scientific">Metapseudomonas resinovorans NBRC 106553</name>
    <dbReference type="NCBI Taxonomy" id="1245471"/>
    <lineage>
        <taxon>Bacteria</taxon>
        <taxon>Pseudomonadati</taxon>
        <taxon>Pseudomonadota</taxon>
        <taxon>Gammaproteobacteria</taxon>
        <taxon>Pseudomonadales</taxon>
        <taxon>Pseudomonadaceae</taxon>
        <taxon>Metapseudomonas</taxon>
    </lineage>
</organism>